<keyword evidence="2" id="KW-1185">Reference proteome</keyword>
<sequence length="97" mass="10907">MSALRDGRTTDDATLYTLAEAAELFFSRKLTKSALRTEARKGNLEVIRIANKDFVTRRSVMDMVERCKVPAKAKPQATQLPSVSAQETLRVLLRKPK</sequence>
<name>K0PXG2_9HYPH</name>
<dbReference type="EMBL" id="CANI01000006">
    <property type="protein sequence ID" value="CCM74534.1"/>
    <property type="molecule type" value="Genomic_DNA"/>
</dbReference>
<gene>
    <name evidence="1" type="ORF">BN77_1668</name>
</gene>
<evidence type="ECO:0000313" key="2">
    <source>
        <dbReference type="Proteomes" id="UP000009319"/>
    </source>
</evidence>
<comment type="caution">
    <text evidence="1">The sequence shown here is derived from an EMBL/GenBank/DDBJ whole genome shotgun (WGS) entry which is preliminary data.</text>
</comment>
<dbReference type="Proteomes" id="UP000009319">
    <property type="component" value="Unassembled WGS sequence"/>
</dbReference>
<reference evidence="1 2" key="1">
    <citation type="journal article" date="2013" name="Genome Announc.">
        <title>Draft Genome Sequence of Rhizobium mesoamericanum STM3625, a Nitrogen-Fixing Symbiont of Mimosa pudica Isolated in French Guiana (South America).</title>
        <authorList>
            <person name="Moulin L."/>
            <person name="Mornico D."/>
            <person name="Melkonian R."/>
            <person name="Klonowska A."/>
        </authorList>
    </citation>
    <scope>NUCLEOTIDE SEQUENCE [LARGE SCALE GENOMIC DNA]</scope>
    <source>
        <strain evidence="1 2">STM3625</strain>
    </source>
</reference>
<proteinExistence type="predicted"/>
<dbReference type="AlphaFoldDB" id="K0PXG2"/>
<organism evidence="1 2">
    <name type="scientific">Rhizobium mesoamericanum STM3625</name>
    <dbReference type="NCBI Taxonomy" id="1211777"/>
    <lineage>
        <taxon>Bacteria</taxon>
        <taxon>Pseudomonadati</taxon>
        <taxon>Pseudomonadota</taxon>
        <taxon>Alphaproteobacteria</taxon>
        <taxon>Hyphomicrobiales</taxon>
        <taxon>Rhizobiaceae</taxon>
        <taxon>Rhizobium/Agrobacterium group</taxon>
        <taxon>Rhizobium</taxon>
    </lineage>
</organism>
<dbReference type="eggNOG" id="ENOG5032GHS">
    <property type="taxonomic scope" value="Bacteria"/>
</dbReference>
<accession>K0PXG2</accession>
<dbReference type="HOGENOM" id="CLU_2384572_0_0_5"/>
<evidence type="ECO:0000313" key="1">
    <source>
        <dbReference type="EMBL" id="CCM74534.1"/>
    </source>
</evidence>
<protein>
    <submittedName>
        <fullName evidence="1">Uncharacterized protein</fullName>
    </submittedName>
</protein>